<dbReference type="RefSeq" id="WP_064087489.1">
    <property type="nucleotide sequence ID" value="NZ_LXSG01000022.1"/>
</dbReference>
<accession>A0A1A9RP32</accession>
<dbReference type="Proteomes" id="UP000077589">
    <property type="component" value="Unassembled WGS sequence"/>
</dbReference>
<organism evidence="1 2">
    <name type="scientific">Eikenella corrodens</name>
    <dbReference type="NCBI Taxonomy" id="539"/>
    <lineage>
        <taxon>Bacteria</taxon>
        <taxon>Pseudomonadati</taxon>
        <taxon>Pseudomonadota</taxon>
        <taxon>Betaproteobacteria</taxon>
        <taxon>Neisseriales</taxon>
        <taxon>Neisseriaceae</taxon>
        <taxon>Eikenella</taxon>
    </lineage>
</organism>
<reference evidence="2" key="1">
    <citation type="submission" date="2016-05" db="EMBL/GenBank/DDBJ databases">
        <title>Draft genome of Corynebacterium afermentans subsp. afermentans LCDC 88199T.</title>
        <authorList>
            <person name="Bernier A.-M."/>
            <person name="Bernard K."/>
        </authorList>
    </citation>
    <scope>NUCLEOTIDE SEQUENCE [LARGE SCALE GENOMIC DNA]</scope>
    <source>
        <strain evidence="2">NML04-0072</strain>
    </source>
</reference>
<dbReference type="EMBL" id="LXSG01000022">
    <property type="protein sequence ID" value="OAM20795.1"/>
    <property type="molecule type" value="Genomic_DNA"/>
</dbReference>
<gene>
    <name evidence="1" type="ORF">A7P90_03485</name>
</gene>
<protein>
    <submittedName>
        <fullName evidence="1">Uncharacterized protein</fullName>
    </submittedName>
</protein>
<name>A0A1A9RP32_EIKCO</name>
<sequence length="64" mass="7625">MFEKMLRQSVLLYMDASEDGEESRTLDHALEFAQRRRAEFDHRRMEIVREINRGTKRSSGKLPV</sequence>
<evidence type="ECO:0000313" key="1">
    <source>
        <dbReference type="EMBL" id="OAM20795.1"/>
    </source>
</evidence>
<proteinExistence type="predicted"/>
<evidence type="ECO:0000313" key="2">
    <source>
        <dbReference type="Proteomes" id="UP000077589"/>
    </source>
</evidence>
<comment type="caution">
    <text evidence="1">The sequence shown here is derived from an EMBL/GenBank/DDBJ whole genome shotgun (WGS) entry which is preliminary data.</text>
</comment>
<dbReference type="AlphaFoldDB" id="A0A1A9RP32"/>